<dbReference type="GO" id="GO:0000974">
    <property type="term" value="C:Prp19 complex"/>
    <property type="evidence" value="ECO:0007669"/>
    <property type="project" value="TreeGrafter"/>
</dbReference>
<dbReference type="SMART" id="SM00386">
    <property type="entry name" value="HAT"/>
    <property type="match status" value="12"/>
</dbReference>
<evidence type="ECO:0000256" key="5">
    <source>
        <dbReference type="ARBA" id="ARBA00022737"/>
    </source>
</evidence>
<dbReference type="FunFam" id="1.25.40.10:FF:001078">
    <property type="entry name" value="Pre-mRNA-splicing factor SYF1"/>
    <property type="match status" value="1"/>
</dbReference>
<dbReference type="RefSeq" id="XP_024581280.1">
    <property type="nucleotide sequence ID" value="XM_024731065.1"/>
</dbReference>
<comment type="subcellular location">
    <subcellularLocation>
        <location evidence="1">Nucleus</location>
    </subcellularLocation>
</comment>
<evidence type="ECO:0000256" key="6">
    <source>
        <dbReference type="ARBA" id="ARBA00023187"/>
    </source>
</evidence>
<feature type="domain" description="Pre-mRNA-splicing factor SYF1 central HAT repeats" evidence="9">
    <location>
        <begin position="179"/>
        <end position="376"/>
    </location>
</feature>
<evidence type="ECO:0000256" key="3">
    <source>
        <dbReference type="ARBA" id="ARBA00022664"/>
    </source>
</evidence>
<keyword evidence="3" id="KW-0507">mRNA processing</keyword>
<evidence type="ECO:0000259" key="9">
    <source>
        <dbReference type="Pfam" id="PF23220"/>
    </source>
</evidence>
<proteinExistence type="inferred from homology"/>
<dbReference type="InterPro" id="IPR011990">
    <property type="entry name" value="TPR-like_helical_dom_sf"/>
</dbReference>
<dbReference type="FunFam" id="1.25.40.10:FF:001378">
    <property type="entry name" value="Pre-mRNA-splicing factor SYF1"/>
    <property type="match status" value="1"/>
</dbReference>
<evidence type="ECO:0000259" key="11">
    <source>
        <dbReference type="Pfam" id="PF23233"/>
    </source>
</evidence>
<dbReference type="Pfam" id="PF23231">
    <property type="entry name" value="HAT_Syf1_CNRKL1_C"/>
    <property type="match status" value="1"/>
</dbReference>
<dbReference type="FunFam" id="1.25.40.10:FF:000137">
    <property type="entry name" value="Pre-mRNA-splicing factor syf1"/>
    <property type="match status" value="1"/>
</dbReference>
<evidence type="ECO:0000259" key="10">
    <source>
        <dbReference type="Pfam" id="PF23231"/>
    </source>
</evidence>
<dbReference type="Gene3D" id="1.25.40.10">
    <property type="entry name" value="Tetratricopeptide repeat domain"/>
    <property type="match status" value="3"/>
</dbReference>
<dbReference type="Proteomes" id="UP000054928">
    <property type="component" value="Unassembled WGS sequence"/>
</dbReference>
<dbReference type="PANTHER" id="PTHR11246:SF5">
    <property type="entry name" value="PRE-MRNA-SPLICING FACTOR SYF1"/>
    <property type="match status" value="1"/>
</dbReference>
<dbReference type="InterPro" id="IPR003107">
    <property type="entry name" value="HAT"/>
</dbReference>
<dbReference type="GO" id="GO:0000349">
    <property type="term" value="P:generation of catalytic spliceosome for first transesterification step"/>
    <property type="evidence" value="ECO:0007669"/>
    <property type="project" value="TreeGrafter"/>
</dbReference>
<keyword evidence="6" id="KW-0508">mRNA splicing</keyword>
<dbReference type="Pfam" id="PF23233">
    <property type="entry name" value="HAT_Syf1_CNRKL1_N"/>
    <property type="match status" value="1"/>
</dbReference>
<evidence type="ECO:0000256" key="1">
    <source>
        <dbReference type="ARBA" id="ARBA00004123"/>
    </source>
</evidence>
<evidence type="ECO:0000256" key="2">
    <source>
        <dbReference type="ARBA" id="ARBA00008644"/>
    </source>
</evidence>
<evidence type="ECO:0000313" key="13">
    <source>
        <dbReference type="Proteomes" id="UP000054928"/>
    </source>
</evidence>
<dbReference type="Pfam" id="PF23220">
    <property type="entry name" value="HAT_Syf1_M"/>
    <property type="match status" value="1"/>
</dbReference>
<evidence type="ECO:0000256" key="4">
    <source>
        <dbReference type="ARBA" id="ARBA00022728"/>
    </source>
</evidence>
<feature type="compositionally biased region" description="Polar residues" evidence="8">
    <location>
        <begin position="837"/>
        <end position="849"/>
    </location>
</feature>
<dbReference type="AlphaFoldDB" id="A0A0P1AWG6"/>
<dbReference type="InterPro" id="IPR055430">
    <property type="entry name" value="HAT_Syf1_CNRKL1_C"/>
</dbReference>
<dbReference type="OrthoDB" id="10067343at2759"/>
<feature type="region of interest" description="Disordered" evidence="8">
    <location>
        <begin position="794"/>
        <end position="849"/>
    </location>
</feature>
<keyword evidence="5" id="KW-0677">Repeat</keyword>
<evidence type="ECO:0000313" key="12">
    <source>
        <dbReference type="EMBL" id="CEG44911.1"/>
    </source>
</evidence>
<protein>
    <submittedName>
        <fullName evidence="12">Premrnasplicing factor syf1</fullName>
    </submittedName>
</protein>
<dbReference type="InterPro" id="IPR055433">
    <property type="entry name" value="HAT_Syf1-like_N"/>
</dbReference>
<reference evidence="13" key="1">
    <citation type="submission" date="2014-09" db="EMBL/GenBank/DDBJ databases">
        <authorList>
            <person name="Sharma Rahul"/>
            <person name="Thines Marco"/>
        </authorList>
    </citation>
    <scope>NUCLEOTIDE SEQUENCE [LARGE SCALE GENOMIC DNA]</scope>
</reference>
<evidence type="ECO:0000256" key="8">
    <source>
        <dbReference type="SAM" id="MobiDB-lite"/>
    </source>
</evidence>
<feature type="domain" description="Pre-mRNA-splicing factor Syf1-like N-terminal HAT-repeats" evidence="11">
    <location>
        <begin position="20"/>
        <end position="175"/>
    </location>
</feature>
<accession>A0A0P1AWG6</accession>
<dbReference type="GO" id="GO:0071014">
    <property type="term" value="C:post-mRNA release spliceosomal complex"/>
    <property type="evidence" value="ECO:0007669"/>
    <property type="project" value="TreeGrafter"/>
</dbReference>
<dbReference type="GeneID" id="36396293"/>
<sequence>MAVLLPTASDVTMFDSALFEYEEAATRQPFAVQTWISYIRALSDAPLANRCEVYERALQVLPRSYKLWKLYLDDVYDTQVRGQRVDSPFYIQLVALYDRALIQLSTMPRLWLDYLNVLREMCVVTARRHVFDRALRALPITQHHRIWTPYLAFVQQIGIPRTAVLVYRRYLMLEPSKRDEYIDYLVSVEQYEEASLQLVKLIEAVEKKKITTDRTTHSLWMQLCDMISQHPTRVAKSLDVEAILRSGMARFSNEVGRLWCSLATYFVRLGMFESARDVYEEGICTVVTVRDFSMIFDAYVKFIEAMLTAEMELATAQVDRLLKVYEDVAERRPLLLNSVLLRQNPHNVREWEKRVELVKSDLQQVIQTYAEAVKTVDPKKSSGRLPTLWIQFAKFYDGHGDLDNARAIFKKAVDVDFRTFQELAIVYCEWVELELRHENFDEALEIVRGACIPPATRTLRLRKQQSLTAKDNVHLSVKLWTLRLDLEESLGDLESTRAAYNEVFELKIVTPQMALNYAAYMEENKYFEESFRVYERGLVLFPKFPHAADLWQTYLAKFVKRYAGSKMERTRDLFEQAIRAAPAKSVCVFFEMYADFEEQHGMLRNVMTIYERASDAVLDDEKLTIYYKYIKKAQKYFGVAKVREVYQRGISKLPDKCIAPLCLKFAQMETKLGEFDRARAIYAHASQFCDPRQHEKSFWKLWHDFEVSHGSEHTFLEMLRIKRSVVAQYSQVNFVSSEIAPQNDSTSKIAGMVAASNPAAAGDAMAALEAQLVVTPADERDAKKRKAETLVSETERNVRQKEVVEVANEEEIELDDEDGDAEEGERETDVEERELSSRVTDNSIEKAQN</sequence>
<dbReference type="InterPro" id="IPR045075">
    <property type="entry name" value="Syf1-like"/>
</dbReference>
<keyword evidence="4" id="KW-0747">Spliceosome</keyword>
<evidence type="ECO:0000256" key="7">
    <source>
        <dbReference type="ARBA" id="ARBA00023242"/>
    </source>
</evidence>
<comment type="similarity">
    <text evidence="2">Belongs to the crooked-neck family.</text>
</comment>
<dbReference type="InterPro" id="IPR056350">
    <property type="entry name" value="HAT_Syf1_central"/>
</dbReference>
<keyword evidence="7" id="KW-0539">Nucleus</keyword>
<keyword evidence="13" id="KW-1185">Reference proteome</keyword>
<feature type="compositionally biased region" description="Acidic residues" evidence="8">
    <location>
        <begin position="807"/>
        <end position="832"/>
    </location>
</feature>
<feature type="compositionally biased region" description="Basic and acidic residues" evidence="8">
    <location>
        <begin position="794"/>
        <end position="804"/>
    </location>
</feature>
<dbReference type="OMA" id="IWYNYLR"/>
<dbReference type="SUPFAM" id="SSF48452">
    <property type="entry name" value="TPR-like"/>
    <property type="match status" value="3"/>
</dbReference>
<dbReference type="GO" id="GO:0071007">
    <property type="term" value="C:U2-type catalytic step 2 spliceosome"/>
    <property type="evidence" value="ECO:0007669"/>
    <property type="project" value="TreeGrafter"/>
</dbReference>
<dbReference type="PANTHER" id="PTHR11246">
    <property type="entry name" value="PRE-MRNA SPLICING FACTOR"/>
    <property type="match status" value="1"/>
</dbReference>
<feature type="domain" description="Pre-mRNA-splicing factor Syf1/CRNKL1-like C-terminal HAT-repeats" evidence="10">
    <location>
        <begin position="378"/>
        <end position="771"/>
    </location>
</feature>
<dbReference type="EMBL" id="CCYD01001336">
    <property type="protein sequence ID" value="CEG44911.1"/>
    <property type="molecule type" value="Genomic_DNA"/>
</dbReference>
<organism evidence="12 13">
    <name type="scientific">Plasmopara halstedii</name>
    <name type="common">Downy mildew of sunflower</name>
    <dbReference type="NCBI Taxonomy" id="4781"/>
    <lineage>
        <taxon>Eukaryota</taxon>
        <taxon>Sar</taxon>
        <taxon>Stramenopiles</taxon>
        <taxon>Oomycota</taxon>
        <taxon>Peronosporomycetes</taxon>
        <taxon>Peronosporales</taxon>
        <taxon>Peronosporaceae</taxon>
        <taxon>Plasmopara</taxon>
    </lineage>
</organism>
<dbReference type="STRING" id="4781.A0A0P1AWG6"/>
<name>A0A0P1AWG6_PLAHL</name>